<evidence type="ECO:0008006" key="2">
    <source>
        <dbReference type="Google" id="ProtNLM"/>
    </source>
</evidence>
<proteinExistence type="predicted"/>
<comment type="caution">
    <text evidence="1">The sequence shown here is derived from an EMBL/GenBank/DDBJ whole genome shotgun (WGS) entry which is preliminary data.</text>
</comment>
<dbReference type="PANTHER" id="PTHR36842">
    <property type="entry name" value="PROTEIN TOLB HOMOLOG"/>
    <property type="match status" value="1"/>
</dbReference>
<gene>
    <name evidence="1" type="ORF">EZS27_020774</name>
</gene>
<dbReference type="InterPro" id="IPR011042">
    <property type="entry name" value="6-blade_b-propeller_TolB-like"/>
</dbReference>
<protein>
    <recommendedName>
        <fullName evidence="2">Protein TolB</fullName>
    </recommendedName>
</protein>
<dbReference type="SUPFAM" id="SSF82171">
    <property type="entry name" value="DPP6 N-terminal domain-like"/>
    <property type="match status" value="1"/>
</dbReference>
<accession>A0A5J4RA02</accession>
<evidence type="ECO:0000313" key="1">
    <source>
        <dbReference type="EMBL" id="KAA6330532.1"/>
    </source>
</evidence>
<dbReference type="EMBL" id="SNRY01001490">
    <property type="protein sequence ID" value="KAA6330532.1"/>
    <property type="molecule type" value="Genomic_DNA"/>
</dbReference>
<dbReference type="Gene3D" id="2.120.10.30">
    <property type="entry name" value="TolB, C-terminal domain"/>
    <property type="match status" value="1"/>
</dbReference>
<dbReference type="AlphaFoldDB" id="A0A5J4RA02"/>
<sequence>MTVMLKFSCKYLFLILLFITVNIQAQFVNYGSDPARFKWNIVRTQHYKLIYPQGIDSTARRYATLLEIVYPYLGKTIGTPQRNAFPVILHPANMLSNGMVAWAPRRIELITTPPTGLYAQSWDKQLVIHESRHVFQTDKLTRRIFSPLYYAIGEQVAGVAGFAVPKWFFEGDAVTTETALSSSGRGRQPEFNMIYRAQTISGKPYTFDKWFLGSYKDYTGNFYTLGYYLTAYARYRYGTDIWDKVTNRYTRHAYLIPPFSHSLNHYTGIGTTGLFEQTFSFLKNEWEKQDSLYMMTRKAGGHDPVYISPETKQYTSYQYPQIVDDLTVIAVKSSLQDITSLIVIRNGKEERLSYTGRINSRIALKENRIYWTEYVPDIRWTHENYSAIKYYDLDTRRTVTLTPRGRYLSPSLDAEGRTIAVSHVSESGSNQIVLIDTDNGKEIARYDIPGNAFVKETTFGENGNIIAVTLGDDGIRIRQLDRETNLWKELLHSAYVTITAPVWHNGKLFFESGLDGTNNIYCLDTKTLQCRQLTAARFGAFSPALPADGKRLFYTDYQAKGYRIASVLPDSLTTDVADFTRPYRFTLAEAISRQEQFNLDTVELSPSIEFNPKPYHRLPHLFKVHSWAPFFYDASDLLDLQTDDLTTVVKPGAMILSQNTLNTAMAQLGWYYTEGRHHGKLAFTYMGWYPVIDLNVDYGGRAFDALWTEYQDSNGKLKERISARYADRNLIEAEARAYIPFNLTRNHYTSGFRPSITYYYTNNMYQQHGSGKFRDFQYLLAELLYYRYRKLSERDILPRWGGQIRLQHLRTPFNTENYGSLYAAQFTGYLPGLVQNDGLMLRFGYQYQNVDDKALYVPQRLLNAPRGYDFNYSTWRQLAFKADYSFNIFYPDLSISWLAYIRRIRSNVFYDHSLNRTNKKSNWTTQSSYGVDLLFDWNVIQSEFPISTGVRIIKPVQNPGIQSELLFSISF</sequence>
<organism evidence="1">
    <name type="scientific">termite gut metagenome</name>
    <dbReference type="NCBI Taxonomy" id="433724"/>
    <lineage>
        <taxon>unclassified sequences</taxon>
        <taxon>metagenomes</taxon>
        <taxon>organismal metagenomes</taxon>
    </lineage>
</organism>
<reference evidence="1" key="1">
    <citation type="submission" date="2019-03" db="EMBL/GenBank/DDBJ databases">
        <title>Single cell metagenomics reveals metabolic interactions within the superorganism composed of flagellate Streblomastix strix and complex community of Bacteroidetes bacteria on its surface.</title>
        <authorList>
            <person name="Treitli S.C."/>
            <person name="Kolisko M."/>
            <person name="Husnik F."/>
            <person name="Keeling P."/>
            <person name="Hampl V."/>
        </authorList>
    </citation>
    <scope>NUCLEOTIDE SEQUENCE</scope>
    <source>
        <strain evidence="1">STM</strain>
    </source>
</reference>
<name>A0A5J4RA02_9ZZZZ</name>
<dbReference type="PANTHER" id="PTHR36842:SF1">
    <property type="entry name" value="PROTEIN TOLB"/>
    <property type="match status" value="1"/>
</dbReference>